<gene>
    <name evidence="1" type="ORF">RFH988_LOCUS31580</name>
</gene>
<dbReference type="Proteomes" id="UP000663882">
    <property type="component" value="Unassembled WGS sequence"/>
</dbReference>
<dbReference type="AlphaFoldDB" id="A0A815GD39"/>
<dbReference type="InterPro" id="IPR035897">
    <property type="entry name" value="Toll_tir_struct_dom_sf"/>
</dbReference>
<dbReference type="EMBL" id="CAJNOO010003437">
    <property type="protein sequence ID" value="CAF1337161.1"/>
    <property type="molecule type" value="Genomic_DNA"/>
</dbReference>
<sequence length="1080" mass="126099">MIKTNVKFFNNPSFRSHLQNCLLNTHNTECQIQLLETQEIYLTLNGIKENVTAAHQTIISLFEQTHTKIYDIENTDQQMIYWSNHITSDLIIPVIQQIMDHQNIFTLWEKTAMFCGYFKVVYFTHESFKVSEAYISEILDKEIVYVNNIVMPNEKTKNLLTSIDQFIFNRQHPELAIIRCKYPYKLDIKISLFGRKNLVKKARKSLQSIINNHTIKTLQLKMNSNQHEYLLENCVEQLNDIENEYKNDCVKIRIRQKEFSAPQYLIGKIKQKIHELMIQTIICKYQKIGNSILLNDDNNKQFYQIAKRNYCRIEKIEIKTETNVYSIPKALSQTSNISNSIIQQSNEFTSSLSMKKISVLNGSIEIYLTNQSISIPRDVTIISSEAGAAEEHINYISDNGYFEMKSGRKVLFHRWSPIIPNNDRSYQKFKKSIEKFISSCLQSITTCFNDVRTIAFITNEWENIGIQQEQLANNLINEAKQQIESRKIDWRILFMFNDQQINFYKEFYQILIKLQTDQDGFAQFSSLVSTIQIILAGSSKFDLNKCENEINNYVQKHILTNKILSNEFDIKQWDQHMINAFYKYCLNKSVLPNIDLITNSQIHLIGSMFNVEKAIEKYRLMSEILKLKSSVQIPPPIIPRTSIPTNSNRSNPVMKTYNIYFSYCQHDQTICNHITTCLIGEGYSICETPSNISLFQSYIDKSDVILVSFSENYSKNTHSITELNYAKSTKKKLIPFVIRNNIEESSWLASLILTELFYDLFDAEIDIDFKDDFDLEYDKLLSRLLHHTKPGITGKIYRETTVLPKITKSDIDYEEAAFGYQSIALQKVTSEQHFERERVYQQQLTTKLENEKISNDDIVLLVASLETIVDDLEEILQGGNSDATLPTDEYDIYSRGQKNWKLDENSLSYIREFLNCIKRWLTRSPNVIQGNIAPFTPTGDINDAIFIIHQPSVQNFVPFDYSLSDKYFSLFNSNPGSCFNNEQSHDYLQKLIESNKPTNDMETMIEDNEIAWDTVSLFKANNDNDEDEIDNEWRTPEEIRKLEKLDNPNRIWKNTQNADKFIQQKIKNILEFKKLCEKSI</sequence>
<proteinExistence type="predicted"/>
<name>A0A815GD39_9BILA</name>
<evidence type="ECO:0008006" key="3">
    <source>
        <dbReference type="Google" id="ProtNLM"/>
    </source>
</evidence>
<evidence type="ECO:0000313" key="1">
    <source>
        <dbReference type="EMBL" id="CAF1337161.1"/>
    </source>
</evidence>
<dbReference type="OrthoDB" id="9997599at2759"/>
<reference evidence="1" key="1">
    <citation type="submission" date="2021-02" db="EMBL/GenBank/DDBJ databases">
        <authorList>
            <person name="Nowell W R."/>
        </authorList>
    </citation>
    <scope>NUCLEOTIDE SEQUENCE</scope>
</reference>
<accession>A0A815GD39</accession>
<organism evidence="1 2">
    <name type="scientific">Rotaria sordida</name>
    <dbReference type="NCBI Taxonomy" id="392033"/>
    <lineage>
        <taxon>Eukaryota</taxon>
        <taxon>Metazoa</taxon>
        <taxon>Spiralia</taxon>
        <taxon>Gnathifera</taxon>
        <taxon>Rotifera</taxon>
        <taxon>Eurotatoria</taxon>
        <taxon>Bdelloidea</taxon>
        <taxon>Philodinida</taxon>
        <taxon>Philodinidae</taxon>
        <taxon>Rotaria</taxon>
    </lineage>
</organism>
<comment type="caution">
    <text evidence="1">The sequence shown here is derived from an EMBL/GenBank/DDBJ whole genome shotgun (WGS) entry which is preliminary data.</text>
</comment>
<evidence type="ECO:0000313" key="2">
    <source>
        <dbReference type="Proteomes" id="UP000663882"/>
    </source>
</evidence>
<dbReference type="SUPFAM" id="SSF52200">
    <property type="entry name" value="Toll/Interleukin receptor TIR domain"/>
    <property type="match status" value="1"/>
</dbReference>
<protein>
    <recommendedName>
        <fullName evidence="3">TIR domain-containing protein</fullName>
    </recommendedName>
</protein>
<dbReference type="Gene3D" id="3.40.50.10140">
    <property type="entry name" value="Toll/interleukin-1 receptor homology (TIR) domain"/>
    <property type="match status" value="1"/>
</dbReference>